<accession>A0ABW4IBM3</accession>
<keyword evidence="4" id="KW-0378">Hydrolase</keyword>
<comment type="caution">
    <text evidence="7">The sequence shown here is derived from an EMBL/GenBank/DDBJ whole genome shotgun (WGS) entry which is preliminary data.</text>
</comment>
<name>A0ABW4IBM3_9SPHI</name>
<feature type="active site" evidence="4">
    <location>
        <position position="36"/>
    </location>
</feature>
<dbReference type="InterPro" id="IPR001792">
    <property type="entry name" value="Acylphosphatase-like_dom"/>
</dbReference>
<evidence type="ECO:0000256" key="5">
    <source>
        <dbReference type="RuleBase" id="RU004168"/>
    </source>
</evidence>
<evidence type="ECO:0000256" key="2">
    <source>
        <dbReference type="ARBA" id="ARBA00012150"/>
    </source>
</evidence>
<dbReference type="PANTHER" id="PTHR47268">
    <property type="entry name" value="ACYLPHOSPHATASE"/>
    <property type="match status" value="1"/>
</dbReference>
<dbReference type="Gene3D" id="3.30.70.100">
    <property type="match status" value="1"/>
</dbReference>
<evidence type="ECO:0000256" key="4">
    <source>
        <dbReference type="PROSITE-ProRule" id="PRU00520"/>
    </source>
</evidence>
<evidence type="ECO:0000256" key="1">
    <source>
        <dbReference type="ARBA" id="ARBA00005614"/>
    </source>
</evidence>
<feature type="active site" evidence="4">
    <location>
        <position position="18"/>
    </location>
</feature>
<gene>
    <name evidence="7" type="ORF">ACFSAH_03810</name>
</gene>
<protein>
    <recommendedName>
        <fullName evidence="2 4">acylphosphatase</fullName>
        <ecNumber evidence="2 4">3.6.1.7</ecNumber>
    </recommendedName>
</protein>
<dbReference type="PROSITE" id="PS51160">
    <property type="entry name" value="ACYLPHOSPHATASE_3"/>
    <property type="match status" value="1"/>
</dbReference>
<feature type="domain" description="Acylphosphatase-like" evidence="6">
    <location>
        <begin position="3"/>
        <end position="89"/>
    </location>
</feature>
<dbReference type="EMBL" id="JBHUDG010000003">
    <property type="protein sequence ID" value="MFD1628986.1"/>
    <property type="molecule type" value="Genomic_DNA"/>
</dbReference>
<dbReference type="InterPro" id="IPR017968">
    <property type="entry name" value="Acylphosphatase_CS"/>
</dbReference>
<evidence type="ECO:0000259" key="6">
    <source>
        <dbReference type="PROSITE" id="PS51160"/>
    </source>
</evidence>
<keyword evidence="8" id="KW-1185">Reference proteome</keyword>
<evidence type="ECO:0000313" key="8">
    <source>
        <dbReference type="Proteomes" id="UP001597118"/>
    </source>
</evidence>
<comment type="similarity">
    <text evidence="1 5">Belongs to the acylphosphatase family.</text>
</comment>
<dbReference type="RefSeq" id="WP_379661367.1">
    <property type="nucleotide sequence ID" value="NZ_JBHUDG010000003.1"/>
</dbReference>
<dbReference type="PROSITE" id="PS00150">
    <property type="entry name" value="ACYLPHOSPHATASE_1"/>
    <property type="match status" value="1"/>
</dbReference>
<dbReference type="InterPro" id="IPR020456">
    <property type="entry name" value="Acylphosphatase"/>
</dbReference>
<dbReference type="EC" id="3.6.1.7" evidence="2 4"/>
<evidence type="ECO:0000313" key="7">
    <source>
        <dbReference type="EMBL" id="MFD1628986.1"/>
    </source>
</evidence>
<evidence type="ECO:0000256" key="3">
    <source>
        <dbReference type="ARBA" id="ARBA00047645"/>
    </source>
</evidence>
<reference evidence="8" key="1">
    <citation type="journal article" date="2019" name="Int. J. Syst. Evol. Microbiol.">
        <title>The Global Catalogue of Microorganisms (GCM) 10K type strain sequencing project: providing services to taxonomists for standard genome sequencing and annotation.</title>
        <authorList>
            <consortium name="The Broad Institute Genomics Platform"/>
            <consortium name="The Broad Institute Genome Sequencing Center for Infectious Disease"/>
            <person name="Wu L."/>
            <person name="Ma J."/>
        </authorList>
    </citation>
    <scope>NUCLEOTIDE SEQUENCE [LARGE SCALE GENOMIC DNA]</scope>
    <source>
        <strain evidence="8">CCUG 53762</strain>
    </source>
</reference>
<dbReference type="Pfam" id="PF00708">
    <property type="entry name" value="Acylphosphatase"/>
    <property type="match status" value="1"/>
</dbReference>
<dbReference type="InterPro" id="IPR036046">
    <property type="entry name" value="Acylphosphatase-like_dom_sf"/>
</dbReference>
<proteinExistence type="inferred from homology"/>
<dbReference type="PANTHER" id="PTHR47268:SF4">
    <property type="entry name" value="ACYLPHOSPHATASE"/>
    <property type="match status" value="1"/>
</dbReference>
<dbReference type="SUPFAM" id="SSF54975">
    <property type="entry name" value="Acylphosphatase/BLUF domain-like"/>
    <property type="match status" value="1"/>
</dbReference>
<sequence length="90" mass="9885">MKALQIIVSGKVQGVSFRASTKAVADQMGIKGTVKNQTDGTVFIEAEGDDLMLGFFTDWCKEGSDEASVDHIDVRETQIKNYLNFAVLKK</sequence>
<organism evidence="7 8">
    <name type="scientific">Pseudopedobacter beijingensis</name>
    <dbReference type="NCBI Taxonomy" id="1207056"/>
    <lineage>
        <taxon>Bacteria</taxon>
        <taxon>Pseudomonadati</taxon>
        <taxon>Bacteroidota</taxon>
        <taxon>Sphingobacteriia</taxon>
        <taxon>Sphingobacteriales</taxon>
        <taxon>Sphingobacteriaceae</taxon>
        <taxon>Pseudopedobacter</taxon>
    </lineage>
</organism>
<comment type="catalytic activity">
    <reaction evidence="3 4">
        <text>an acyl phosphate + H2O = a carboxylate + phosphate + H(+)</text>
        <dbReference type="Rhea" id="RHEA:14965"/>
        <dbReference type="ChEBI" id="CHEBI:15377"/>
        <dbReference type="ChEBI" id="CHEBI:15378"/>
        <dbReference type="ChEBI" id="CHEBI:29067"/>
        <dbReference type="ChEBI" id="CHEBI:43474"/>
        <dbReference type="ChEBI" id="CHEBI:59918"/>
        <dbReference type="EC" id="3.6.1.7"/>
    </reaction>
</comment>
<dbReference type="Proteomes" id="UP001597118">
    <property type="component" value="Unassembled WGS sequence"/>
</dbReference>